<comment type="caution">
    <text evidence="1">The sequence shown here is derived from an EMBL/GenBank/DDBJ whole genome shotgun (WGS) entry which is preliminary data.</text>
</comment>
<dbReference type="AlphaFoldDB" id="A0A9W6K1R3"/>
<sequence length="69" mass="7975">MSQFTEAETQSHCARVLIHEASRRRRQHSFHATLLEWAANSRRRYIAAKAEEVRRAPLPQLDLFGDSGL</sequence>
<keyword evidence="2" id="KW-1185">Reference proteome</keyword>
<evidence type="ECO:0000313" key="2">
    <source>
        <dbReference type="Proteomes" id="UP001143330"/>
    </source>
</evidence>
<dbReference type="EMBL" id="BSFM01000021">
    <property type="protein sequence ID" value="GLK86628.1"/>
    <property type="molecule type" value="Genomic_DNA"/>
</dbReference>
<gene>
    <name evidence="1" type="ORF">GCM10017653_46980</name>
</gene>
<proteinExistence type="predicted"/>
<evidence type="ECO:0000313" key="1">
    <source>
        <dbReference type="EMBL" id="GLK86628.1"/>
    </source>
</evidence>
<reference evidence="1" key="1">
    <citation type="journal article" date="2014" name="Int. J. Syst. Evol. Microbiol.">
        <title>Complete genome sequence of Corynebacterium casei LMG S-19264T (=DSM 44701T), isolated from a smear-ripened cheese.</title>
        <authorList>
            <consortium name="US DOE Joint Genome Institute (JGI-PGF)"/>
            <person name="Walter F."/>
            <person name="Albersmeier A."/>
            <person name="Kalinowski J."/>
            <person name="Ruckert C."/>
        </authorList>
    </citation>
    <scope>NUCLEOTIDE SEQUENCE</scope>
    <source>
        <strain evidence="1">VKM B-2789</strain>
    </source>
</reference>
<organism evidence="1 2">
    <name type="scientific">Ancylobacter defluvii</name>
    <dbReference type="NCBI Taxonomy" id="1282440"/>
    <lineage>
        <taxon>Bacteria</taxon>
        <taxon>Pseudomonadati</taxon>
        <taxon>Pseudomonadota</taxon>
        <taxon>Alphaproteobacteria</taxon>
        <taxon>Hyphomicrobiales</taxon>
        <taxon>Xanthobacteraceae</taxon>
        <taxon>Ancylobacter</taxon>
    </lineage>
</organism>
<reference evidence="1" key="2">
    <citation type="submission" date="2023-01" db="EMBL/GenBank/DDBJ databases">
        <authorList>
            <person name="Sun Q."/>
            <person name="Evtushenko L."/>
        </authorList>
    </citation>
    <scope>NUCLEOTIDE SEQUENCE</scope>
    <source>
        <strain evidence="1">VKM B-2789</strain>
    </source>
</reference>
<accession>A0A9W6K1R3</accession>
<protein>
    <submittedName>
        <fullName evidence="1">Uncharacterized protein</fullName>
    </submittedName>
</protein>
<dbReference type="Proteomes" id="UP001143330">
    <property type="component" value="Unassembled WGS sequence"/>
</dbReference>
<name>A0A9W6K1R3_9HYPH</name>